<dbReference type="RefSeq" id="WP_096184232.1">
    <property type="nucleotide sequence ID" value="NZ_BDUF01000112.1"/>
</dbReference>
<name>A0A292YES5_9BACL</name>
<evidence type="ECO:0000313" key="3">
    <source>
        <dbReference type="Proteomes" id="UP000217785"/>
    </source>
</evidence>
<accession>A0A292YES5</accession>
<feature type="transmembrane region" description="Helical" evidence="1">
    <location>
        <begin position="36"/>
        <end position="55"/>
    </location>
</feature>
<gene>
    <name evidence="2" type="ORF">EFBL_3633</name>
</gene>
<dbReference type="EMBL" id="BDUF01000112">
    <property type="protein sequence ID" value="GAX91942.1"/>
    <property type="molecule type" value="Genomic_DNA"/>
</dbReference>
<dbReference type="OrthoDB" id="2382410at2"/>
<organism evidence="2 3">
    <name type="scientific">Effusibacillus lacus</name>
    <dbReference type="NCBI Taxonomy" id="1348429"/>
    <lineage>
        <taxon>Bacteria</taxon>
        <taxon>Bacillati</taxon>
        <taxon>Bacillota</taxon>
        <taxon>Bacilli</taxon>
        <taxon>Bacillales</taxon>
        <taxon>Alicyclobacillaceae</taxon>
        <taxon>Effusibacillus</taxon>
    </lineage>
</organism>
<feature type="transmembrane region" description="Helical" evidence="1">
    <location>
        <begin position="6"/>
        <end position="24"/>
    </location>
</feature>
<keyword evidence="1" id="KW-1133">Transmembrane helix</keyword>
<keyword evidence="1" id="KW-0472">Membrane</keyword>
<keyword evidence="3" id="KW-1185">Reference proteome</keyword>
<dbReference type="Proteomes" id="UP000217785">
    <property type="component" value="Unassembled WGS sequence"/>
</dbReference>
<evidence type="ECO:0000256" key="1">
    <source>
        <dbReference type="SAM" id="Phobius"/>
    </source>
</evidence>
<comment type="caution">
    <text evidence="2">The sequence shown here is derived from an EMBL/GenBank/DDBJ whole genome shotgun (WGS) entry which is preliminary data.</text>
</comment>
<reference evidence="3" key="1">
    <citation type="submission" date="2017-07" db="EMBL/GenBank/DDBJ databases">
        <title>Draft genome sequence of Effusibacillus lacus strain skLN1.</title>
        <authorList>
            <person name="Watanabe M."/>
            <person name="Kojima H."/>
            <person name="Fukui M."/>
        </authorList>
    </citation>
    <scope>NUCLEOTIDE SEQUENCE [LARGE SCALE GENOMIC DNA]</scope>
    <source>
        <strain evidence="3">skLN1</strain>
    </source>
</reference>
<sequence>MQWFGIILQLLIPVGIVIYTINFGRWMAGRQIKSGAYAAYAIATIAFGLTVWVVLRNNL</sequence>
<protein>
    <submittedName>
        <fullName evidence="2">Uncharacterized protein</fullName>
    </submittedName>
</protein>
<keyword evidence="1" id="KW-0812">Transmembrane</keyword>
<dbReference type="AlphaFoldDB" id="A0A292YES5"/>
<evidence type="ECO:0000313" key="2">
    <source>
        <dbReference type="EMBL" id="GAX91942.1"/>
    </source>
</evidence>
<proteinExistence type="predicted"/>